<feature type="transmembrane region" description="Helical" evidence="12">
    <location>
        <begin position="327"/>
        <end position="346"/>
    </location>
</feature>
<gene>
    <name evidence="13" type="primary">AlNc14C207G8838</name>
    <name evidence="13" type="ORF">ALNC14_099340</name>
</gene>
<dbReference type="EMBL" id="FR824252">
    <property type="protein sequence ID" value="CCA23790.1"/>
    <property type="molecule type" value="Genomic_DNA"/>
</dbReference>
<evidence type="ECO:0000313" key="13">
    <source>
        <dbReference type="EMBL" id="CCA23790.1"/>
    </source>
</evidence>
<dbReference type="InterPro" id="IPR007873">
    <property type="entry name" value="Glycosyltransferase_ALG3"/>
</dbReference>
<reference evidence="13" key="2">
    <citation type="submission" date="2011-02" db="EMBL/GenBank/DDBJ databases">
        <authorList>
            <person name="MacLean D."/>
        </authorList>
    </citation>
    <scope>NUCLEOTIDE SEQUENCE</scope>
</reference>
<keyword evidence="4 13" id="KW-0328">Glycosyltransferase</keyword>
<dbReference type="PANTHER" id="PTHR12646:SF0">
    <property type="entry name" value="DOL-P-MAN:MAN(5)GLCNAC(2)-PP-DOL ALPHA-1,3-MANNOSYLTRANSFERASE"/>
    <property type="match status" value="1"/>
</dbReference>
<evidence type="ECO:0000256" key="9">
    <source>
        <dbReference type="ARBA" id="ARBA00023136"/>
    </source>
</evidence>
<feature type="transmembrane region" description="Helical" evidence="12">
    <location>
        <begin position="232"/>
        <end position="248"/>
    </location>
</feature>
<evidence type="ECO:0000256" key="6">
    <source>
        <dbReference type="ARBA" id="ARBA00022692"/>
    </source>
</evidence>
<feature type="transmembrane region" description="Helical" evidence="12">
    <location>
        <begin position="40"/>
        <end position="60"/>
    </location>
</feature>
<protein>
    <recommendedName>
        <fullName evidence="3">dolichyl-P-Man:Man5GlcNAc2-PP-dolichol alpha-1,3-mannosyltransferase</fullName>
        <ecNumber evidence="3">2.4.1.258</ecNumber>
    </recommendedName>
</protein>
<keyword evidence="9 12" id="KW-0472">Membrane</keyword>
<dbReference type="HOGENOM" id="CLU_035382_3_0_1"/>
<evidence type="ECO:0000256" key="2">
    <source>
        <dbReference type="ARBA" id="ARBA00004922"/>
    </source>
</evidence>
<feature type="region of interest" description="Disordered" evidence="11">
    <location>
        <begin position="533"/>
        <end position="559"/>
    </location>
</feature>
<evidence type="ECO:0000256" key="12">
    <source>
        <dbReference type="SAM" id="Phobius"/>
    </source>
</evidence>
<evidence type="ECO:0000256" key="5">
    <source>
        <dbReference type="ARBA" id="ARBA00022679"/>
    </source>
</evidence>
<reference evidence="13" key="1">
    <citation type="journal article" date="2011" name="PLoS Biol.">
        <title>Gene gain and loss during evolution of obligate parasitism in the white rust pathogen of Arabidopsis thaliana.</title>
        <authorList>
            <person name="Kemen E."/>
            <person name="Gardiner A."/>
            <person name="Schultz-Larsen T."/>
            <person name="Kemen A.C."/>
            <person name="Balmuth A.L."/>
            <person name="Robert-Seilaniantz A."/>
            <person name="Bailey K."/>
            <person name="Holub E."/>
            <person name="Studholme D.J."/>
            <person name="Maclean D."/>
            <person name="Jones J.D."/>
        </authorList>
    </citation>
    <scope>NUCLEOTIDE SEQUENCE</scope>
</reference>
<feature type="transmembrane region" description="Helical" evidence="12">
    <location>
        <begin position="125"/>
        <end position="145"/>
    </location>
</feature>
<dbReference type="PANTHER" id="PTHR12646">
    <property type="entry name" value="NOT56 - RELATED"/>
    <property type="match status" value="1"/>
</dbReference>
<dbReference type="GO" id="GO:0005789">
    <property type="term" value="C:endoplasmic reticulum membrane"/>
    <property type="evidence" value="ECO:0007669"/>
    <property type="project" value="UniProtKB-SubCell"/>
</dbReference>
<feature type="transmembrane region" description="Helical" evidence="12">
    <location>
        <begin position="397"/>
        <end position="414"/>
    </location>
</feature>
<sequence length="559" mass="64248">MPSLKSDAKRSTRIDKDVKTRAQQSKILAFLYDFMWSYRYYPFLAVSLLFLEAILGYLIIQRVSYTEIDWKAYMQQVAMFKAGERDYSNIRGSTGPLVYPAGFLYIFSLLHSLTENGENIYRAQLIFLGFYLSTMAAVMATYYRARVLPPWGLILLCLSKRLHSIYLLRLFNDGVAMMLLYIAIYQFVRQRWRIGCCLFSCAVSVKMNCLLFAPALFFLLLQSCGYVRTLRYITMCGIIQVALALPFLRHNAYSYLSKAFEFDRVFMYKWTVNWKFLPEDVFLSKYLAVGLLGGHILFLLLFIDKHFNILGTFKAVMHRPWKLYEPFPIQSEVIVTTLFISNYIGICFARTMHYQFYAWYYLSLPYLVWKANIPLIFKVKVLLMTEYAFNTFPATSTSSMVLQMVNVFTLLSLYSSDDSIRYLAYLDADARLNLINYINEECFDGARQLALYYGSVTEDLALGARVISIDEREVVLSLPQLHLTLAIGFGDSAPIPTESYGRHVLNGMLREAADGISAGDTLGKLVSRQWLEKEQNQTSDPAASSSSQSSNLRHRSVQP</sequence>
<organism evidence="13">
    <name type="scientific">Albugo laibachii Nc14</name>
    <dbReference type="NCBI Taxonomy" id="890382"/>
    <lineage>
        <taxon>Eukaryota</taxon>
        <taxon>Sar</taxon>
        <taxon>Stramenopiles</taxon>
        <taxon>Oomycota</taxon>
        <taxon>Peronosporomycetes</taxon>
        <taxon>Albuginales</taxon>
        <taxon>Albuginaceae</taxon>
        <taxon>Albugo</taxon>
    </lineage>
</organism>
<dbReference type="AlphaFoldDB" id="F0WR30"/>
<proteinExistence type="predicted"/>
<accession>F0WR30</accession>
<evidence type="ECO:0000256" key="11">
    <source>
        <dbReference type="SAM" id="MobiDB-lite"/>
    </source>
</evidence>
<evidence type="ECO:0000256" key="3">
    <source>
        <dbReference type="ARBA" id="ARBA00011964"/>
    </source>
</evidence>
<comment type="subcellular location">
    <subcellularLocation>
        <location evidence="1">Endoplasmic reticulum membrane</location>
        <topology evidence="1">Multi-pass membrane protein</topology>
    </subcellularLocation>
</comment>
<dbReference type="EC" id="2.4.1.258" evidence="3"/>
<dbReference type="Pfam" id="PF05208">
    <property type="entry name" value="ALG3"/>
    <property type="match status" value="1"/>
</dbReference>
<name>F0WR30_9STRA</name>
<evidence type="ECO:0000256" key="8">
    <source>
        <dbReference type="ARBA" id="ARBA00022989"/>
    </source>
</evidence>
<feature type="transmembrane region" description="Helical" evidence="12">
    <location>
        <begin position="283"/>
        <end position="303"/>
    </location>
</feature>
<evidence type="ECO:0000256" key="10">
    <source>
        <dbReference type="ARBA" id="ARBA00049506"/>
    </source>
</evidence>
<feature type="transmembrane region" description="Helical" evidence="12">
    <location>
        <begin position="358"/>
        <end position="377"/>
    </location>
</feature>
<feature type="transmembrane region" description="Helical" evidence="12">
    <location>
        <begin position="165"/>
        <end position="184"/>
    </location>
</feature>
<keyword evidence="5 13" id="KW-0808">Transferase</keyword>
<evidence type="ECO:0000256" key="4">
    <source>
        <dbReference type="ARBA" id="ARBA00022676"/>
    </source>
</evidence>
<evidence type="ECO:0000256" key="7">
    <source>
        <dbReference type="ARBA" id="ARBA00022824"/>
    </source>
</evidence>
<dbReference type="GO" id="GO:0052925">
    <property type="term" value="F:dol-P-Man:Man(5)GlcNAc(2)-PP-Dol alpha-1,3-mannosyltransferase activity"/>
    <property type="evidence" value="ECO:0007669"/>
    <property type="project" value="UniProtKB-EC"/>
</dbReference>
<keyword evidence="7" id="KW-0256">Endoplasmic reticulum</keyword>
<comment type="catalytic activity">
    <reaction evidence="10">
        <text>an alpha-D-Man-(1-&gt;2)-alpha-D-Man-(1-&gt;2)-alpha-D-Man-(1-&gt;3)-[alpha-D-Man-(1-&gt;6)]-beta-D-Man-(1-&gt;4)-beta-D-GlcNAc-(1-&gt;4)-alpha-D-GlcNAc-diphospho-di-trans,poly-cis-dolichol + a di-trans,poly-cis-dolichyl beta-D-mannosyl phosphate = an alpha-D-Man-(1-&gt;2)-alpha-D-Man-(1-&gt;2)-alpha-D-Man-(1-&gt;3)-[alpha-D-Man-(1-&gt;3)-alpha-D-Man-(1-&gt;6)]-beta-D-Man-(1-&gt;4)-beta-D-GlcNAc-(1-&gt;4)-alpha-D-GlcNAc-diphospho-di-trans,poly-cis-dolichol + a di-trans,poly-cis-dolichyl phosphate + H(+)</text>
        <dbReference type="Rhea" id="RHEA:29527"/>
        <dbReference type="Rhea" id="RHEA-COMP:19498"/>
        <dbReference type="Rhea" id="RHEA-COMP:19501"/>
        <dbReference type="Rhea" id="RHEA-COMP:19516"/>
        <dbReference type="Rhea" id="RHEA-COMP:19517"/>
        <dbReference type="ChEBI" id="CHEBI:15378"/>
        <dbReference type="ChEBI" id="CHEBI:57683"/>
        <dbReference type="ChEBI" id="CHEBI:58211"/>
        <dbReference type="ChEBI" id="CHEBI:132515"/>
        <dbReference type="ChEBI" id="CHEBI:132516"/>
        <dbReference type="EC" id="2.4.1.258"/>
    </reaction>
    <physiologicalReaction direction="left-to-right" evidence="10">
        <dbReference type="Rhea" id="RHEA:29528"/>
    </physiologicalReaction>
</comment>
<feature type="transmembrane region" description="Helical" evidence="12">
    <location>
        <begin position="97"/>
        <end position="113"/>
    </location>
</feature>
<keyword evidence="8 12" id="KW-1133">Transmembrane helix</keyword>
<feature type="transmembrane region" description="Helical" evidence="12">
    <location>
        <begin position="196"/>
        <end position="220"/>
    </location>
</feature>
<comment type="pathway">
    <text evidence="2">Protein modification; protein glycosylation.</text>
</comment>
<keyword evidence="6 12" id="KW-0812">Transmembrane</keyword>
<evidence type="ECO:0000256" key="1">
    <source>
        <dbReference type="ARBA" id="ARBA00004477"/>
    </source>
</evidence>